<evidence type="ECO:0000313" key="4">
    <source>
        <dbReference type="Proteomes" id="UP000251800"/>
    </source>
</evidence>
<comment type="caution">
    <text evidence="3">The sequence shown here is derived from an EMBL/GenBank/DDBJ whole genome shotgun (WGS) entry which is preliminary data.</text>
</comment>
<dbReference type="NCBIfam" id="TIGR01420">
    <property type="entry name" value="pilT_fam"/>
    <property type="match status" value="1"/>
</dbReference>
<dbReference type="Proteomes" id="UP000251800">
    <property type="component" value="Unassembled WGS sequence"/>
</dbReference>
<comment type="similarity">
    <text evidence="1">Belongs to the GSP E family.</text>
</comment>
<dbReference type="InterPro" id="IPR027417">
    <property type="entry name" value="P-loop_NTPase"/>
</dbReference>
<evidence type="ECO:0000313" key="3">
    <source>
        <dbReference type="EMBL" id="PWN55375.1"/>
    </source>
</evidence>
<keyword evidence="4" id="KW-1185">Reference proteome</keyword>
<evidence type="ECO:0000259" key="2">
    <source>
        <dbReference type="SMART" id="SM00382"/>
    </source>
</evidence>
<feature type="domain" description="AAA+ ATPase" evidence="2">
    <location>
        <begin position="129"/>
        <end position="265"/>
    </location>
</feature>
<dbReference type="InterPro" id="IPR001482">
    <property type="entry name" value="T2SS/T4SS_dom"/>
</dbReference>
<dbReference type="SMART" id="SM00382">
    <property type="entry name" value="AAA"/>
    <property type="match status" value="1"/>
</dbReference>
<reference evidence="3 4" key="1">
    <citation type="submission" date="2018-05" db="EMBL/GenBank/DDBJ databases">
        <title>Abyssibacter profundi OUC007T gen. nov., sp. nov, a marine bacterium isolated from seawater of the Mariana Trench.</title>
        <authorList>
            <person name="Zhou S."/>
        </authorList>
    </citation>
    <scope>NUCLEOTIDE SEQUENCE [LARGE SCALE GENOMIC DNA]</scope>
    <source>
        <strain evidence="3 4">OUC007</strain>
    </source>
</reference>
<dbReference type="EMBL" id="QEQK01000011">
    <property type="protein sequence ID" value="PWN55375.1"/>
    <property type="molecule type" value="Genomic_DNA"/>
</dbReference>
<dbReference type="PANTHER" id="PTHR30486">
    <property type="entry name" value="TWITCHING MOTILITY PROTEIN PILT"/>
    <property type="match status" value="1"/>
</dbReference>
<dbReference type="InterPro" id="IPR003593">
    <property type="entry name" value="AAA+_ATPase"/>
</dbReference>
<dbReference type="Pfam" id="PF00437">
    <property type="entry name" value="T2SSE"/>
    <property type="match status" value="1"/>
</dbReference>
<dbReference type="GO" id="GO:0005524">
    <property type="term" value="F:ATP binding"/>
    <property type="evidence" value="ECO:0007669"/>
    <property type="project" value="InterPro"/>
</dbReference>
<gene>
    <name evidence="3" type="ORF">DEH80_12900</name>
</gene>
<dbReference type="SUPFAM" id="SSF52540">
    <property type="entry name" value="P-loop containing nucleoside triphosphate hydrolases"/>
    <property type="match status" value="1"/>
</dbReference>
<dbReference type="Gene3D" id="3.30.450.90">
    <property type="match status" value="1"/>
</dbReference>
<dbReference type="GO" id="GO:0016887">
    <property type="term" value="F:ATP hydrolysis activity"/>
    <property type="evidence" value="ECO:0007669"/>
    <property type="project" value="InterPro"/>
</dbReference>
<accession>A0A363UIX0</accession>
<dbReference type="InterPro" id="IPR006321">
    <property type="entry name" value="PilT/PilU"/>
</dbReference>
<evidence type="ECO:0000256" key="1">
    <source>
        <dbReference type="ARBA" id="ARBA00006611"/>
    </source>
</evidence>
<organism evidence="3 4">
    <name type="scientific">Abyssibacter profundi</name>
    <dbReference type="NCBI Taxonomy" id="2182787"/>
    <lineage>
        <taxon>Bacteria</taxon>
        <taxon>Pseudomonadati</taxon>
        <taxon>Pseudomonadota</taxon>
        <taxon>Gammaproteobacteria</taxon>
        <taxon>Chromatiales</taxon>
        <taxon>Oceanococcaceae</taxon>
        <taxon>Abyssibacter</taxon>
    </lineage>
</organism>
<proteinExistence type="inferred from homology"/>
<dbReference type="RefSeq" id="WP_109720917.1">
    <property type="nucleotide sequence ID" value="NZ_QEQK01000011.1"/>
</dbReference>
<dbReference type="OrthoDB" id="9804785at2"/>
<dbReference type="InterPro" id="IPR050921">
    <property type="entry name" value="T4SS_GSP_E_ATPase"/>
</dbReference>
<dbReference type="PANTHER" id="PTHR30486:SF12">
    <property type="entry name" value="TYPE IV PILUS ATPASE PILU"/>
    <property type="match status" value="1"/>
</dbReference>
<dbReference type="AlphaFoldDB" id="A0A363UIX0"/>
<dbReference type="CDD" id="cd01131">
    <property type="entry name" value="PilT"/>
    <property type="match status" value="1"/>
</dbReference>
<dbReference type="Gene3D" id="3.40.50.300">
    <property type="entry name" value="P-loop containing nucleotide triphosphate hydrolases"/>
    <property type="match status" value="1"/>
</dbReference>
<sequence>MSEASQLPGIVPYLKLAVEKQASDLFFTTGSPVMIKINGEMHAVGKTEMTSGQIRELANGILTPEQREEFAEELELDFATQAGGLGRFRVNLFHQRGRPAMVLRYVRNTVPTLDELGLPETLKDLILEKRGMLLMVGATGSGKSTTLAAMINHRNENASGHILTVEDPIEFLHPNKRSIINQRELGQDTKSYDRALHSALREAPDVILIGEIRSRETMESCVQLAGTGHLAISTLHANNAYQTLQRIINMYPDYLRGQLYMDLALNLRAVISQRLVRRKAGGRVAALEVMVVTPYIADLILRGEVDGVREAMAESSDSRMQTFDDALYALYQADEISMEEALSNADSRANLETRINFGS</sequence>
<name>A0A363UIX0_9GAMM</name>
<protein>
    <submittedName>
        <fullName evidence="3">Type IV pili twitching motility protein PilT</fullName>
    </submittedName>
</protein>